<dbReference type="SUPFAM" id="SSF56059">
    <property type="entry name" value="Glutathione synthetase ATP-binding domain-like"/>
    <property type="match status" value="1"/>
</dbReference>
<dbReference type="GO" id="GO:0016874">
    <property type="term" value="F:ligase activity"/>
    <property type="evidence" value="ECO:0007669"/>
    <property type="project" value="UniProtKB-KW"/>
</dbReference>
<dbReference type="STRING" id="1121025.SAMN02745249_00887"/>
<dbReference type="Proteomes" id="UP000184128">
    <property type="component" value="Unassembled WGS sequence"/>
</dbReference>
<keyword evidence="4" id="KW-1185">Reference proteome</keyword>
<evidence type="ECO:0000313" key="3">
    <source>
        <dbReference type="EMBL" id="SHE66965.1"/>
    </source>
</evidence>
<dbReference type="GO" id="GO:0046872">
    <property type="term" value="F:metal ion binding"/>
    <property type="evidence" value="ECO:0007669"/>
    <property type="project" value="InterPro"/>
</dbReference>
<dbReference type="InterPro" id="IPR005479">
    <property type="entry name" value="CPAse_ATP-bd"/>
</dbReference>
<keyword evidence="1" id="KW-0547">Nucleotide-binding</keyword>
<dbReference type="GO" id="GO:0005524">
    <property type="term" value="F:ATP binding"/>
    <property type="evidence" value="ECO:0007669"/>
    <property type="project" value="UniProtKB-UniRule"/>
</dbReference>
<accession>A0A1M4VDG0</accession>
<name>A0A1M4VDG0_9LACT</name>
<dbReference type="RefSeq" id="WP_073297011.1">
    <property type="nucleotide sequence ID" value="NZ_FQUF01000011.1"/>
</dbReference>
<proteinExistence type="predicted"/>
<evidence type="ECO:0000313" key="4">
    <source>
        <dbReference type="Proteomes" id="UP000184128"/>
    </source>
</evidence>
<gene>
    <name evidence="3" type="ORF">SAMN02745249_00887</name>
</gene>
<dbReference type="EMBL" id="FQUF01000011">
    <property type="protein sequence ID" value="SHE66965.1"/>
    <property type="molecule type" value="Genomic_DNA"/>
</dbReference>
<reference evidence="3 4" key="1">
    <citation type="submission" date="2016-11" db="EMBL/GenBank/DDBJ databases">
        <authorList>
            <person name="Jaros S."/>
            <person name="Januszkiewicz K."/>
            <person name="Wedrychowicz H."/>
        </authorList>
    </citation>
    <scope>NUCLEOTIDE SEQUENCE [LARGE SCALE GENOMIC DNA]</scope>
    <source>
        <strain evidence="3 4">DSM 15692</strain>
    </source>
</reference>
<dbReference type="InterPro" id="IPR011761">
    <property type="entry name" value="ATP-grasp"/>
</dbReference>
<dbReference type="OrthoDB" id="5420347at2"/>
<keyword evidence="3" id="KW-0436">Ligase</keyword>
<protein>
    <submittedName>
        <fullName evidence="3">D-aspartate ligase</fullName>
    </submittedName>
</protein>
<sequence length="403" mass="47730">MQFKEREFIPVILGSDINTYSVARAFYEEYQIKSVVIGKYQSGPSNGSLMIDYIEDVHIDQTETFLKIIEQLSKKYQDKKIILLGAGDNYINMITNKHSQLPDNVIAPFIPHELMNNLQKKDYFYELCEEVGVDYPDTLLISREMGLDFDVPFEYPVILKSSESIHYWEYPFEGQEKVYIIDNREELNEIIKKIYNSGYPEKLIVQDMIPGNDEYMYVLTSYSDQSGKVVMMCLGNVLLEEHTPLGKGNHAVIITERNEELMKQAREFLENIHYVGFSNFDIKYDYRDGKYKFFEINTRQGRSNYYVTASGFNVARYLVEDYIYNKQMDLELSKDPYLWTVVPDRVALRYVKQEENVKKLKQLMNEGKEVNPLFYKPDNAFYRRLRMIKATLSHYHKFKKYYR</sequence>
<dbReference type="AlphaFoldDB" id="A0A1M4VDG0"/>
<evidence type="ECO:0000256" key="1">
    <source>
        <dbReference type="PROSITE-ProRule" id="PRU00409"/>
    </source>
</evidence>
<organism evidence="3 4">
    <name type="scientific">Atopostipes suicloacalis DSM 15692</name>
    <dbReference type="NCBI Taxonomy" id="1121025"/>
    <lineage>
        <taxon>Bacteria</taxon>
        <taxon>Bacillati</taxon>
        <taxon>Bacillota</taxon>
        <taxon>Bacilli</taxon>
        <taxon>Lactobacillales</taxon>
        <taxon>Carnobacteriaceae</taxon>
        <taxon>Atopostipes</taxon>
    </lineage>
</organism>
<feature type="domain" description="ATP-grasp" evidence="2">
    <location>
        <begin position="125"/>
        <end position="323"/>
    </location>
</feature>
<keyword evidence="1" id="KW-0067">ATP-binding</keyword>
<dbReference type="PROSITE" id="PS50975">
    <property type="entry name" value="ATP_GRASP"/>
    <property type="match status" value="1"/>
</dbReference>
<dbReference type="Gene3D" id="3.30.470.20">
    <property type="entry name" value="ATP-grasp fold, B domain"/>
    <property type="match status" value="1"/>
</dbReference>
<dbReference type="Pfam" id="PF02786">
    <property type="entry name" value="CPSase_L_D2"/>
    <property type="match status" value="1"/>
</dbReference>
<evidence type="ECO:0000259" key="2">
    <source>
        <dbReference type="PROSITE" id="PS50975"/>
    </source>
</evidence>